<protein>
    <submittedName>
        <fullName evidence="3">Membrane protein containing Peptidase C39, bacteriocin processing domain protein</fullName>
    </submittedName>
</protein>
<sequence length="201" mass="22027">MAVETDVLVFISFASSFSVVFIPNTFAIFAPAAQKQLILPVCKIIPSSVDFSVKVECIGFVYFHWIIGIVKIIKKAAIIILFLSGCKVLGIKTTEKELAKLMNTTITGTNYGSAIYAMKQVGITCKKINIKGSNIRLVKPPAMLSVDHFIAGSESHSVAFIGLANNLVEIWDPLVGRQQHKESDITQSWHGRGLQCQKTTI</sequence>
<dbReference type="EMBL" id="LACI01002156">
    <property type="protein sequence ID" value="KJU82820.1"/>
    <property type="molecule type" value="Genomic_DNA"/>
</dbReference>
<dbReference type="GO" id="GO:0008233">
    <property type="term" value="F:peptidase activity"/>
    <property type="evidence" value="ECO:0007669"/>
    <property type="project" value="InterPro"/>
</dbReference>
<gene>
    <name evidence="3" type="ORF">MBAV_004988</name>
</gene>
<comment type="caution">
    <text evidence="3">The sequence shown here is derived from an EMBL/GenBank/DDBJ whole genome shotgun (WGS) entry which is preliminary data.</text>
</comment>
<evidence type="ECO:0000313" key="3">
    <source>
        <dbReference type="EMBL" id="KJU82820.1"/>
    </source>
</evidence>
<dbReference type="Gene3D" id="3.90.70.10">
    <property type="entry name" value="Cysteine proteinases"/>
    <property type="match status" value="1"/>
</dbReference>
<dbReference type="GO" id="GO:0005524">
    <property type="term" value="F:ATP binding"/>
    <property type="evidence" value="ECO:0007669"/>
    <property type="project" value="InterPro"/>
</dbReference>
<feature type="transmembrane region" description="Helical" evidence="1">
    <location>
        <begin position="62"/>
        <end position="83"/>
    </location>
</feature>
<proteinExistence type="predicted"/>
<keyword evidence="4" id="KW-1185">Reference proteome</keyword>
<reference evidence="3 4" key="1">
    <citation type="submission" date="2015-02" db="EMBL/GenBank/DDBJ databases">
        <title>Single-cell genomics of uncultivated deep-branching MTB reveals a conserved set of magnetosome genes.</title>
        <authorList>
            <person name="Kolinko S."/>
            <person name="Richter M."/>
            <person name="Glockner F.O."/>
            <person name="Brachmann A."/>
            <person name="Schuler D."/>
        </authorList>
    </citation>
    <scope>NUCLEOTIDE SEQUENCE [LARGE SCALE GENOMIC DNA]</scope>
    <source>
        <strain evidence="3">TM-1</strain>
    </source>
</reference>
<keyword evidence="1" id="KW-0812">Transmembrane</keyword>
<dbReference type="AlphaFoldDB" id="A0A0F3GLN5"/>
<feature type="domain" description="Peptidase C39" evidence="2">
    <location>
        <begin position="87"/>
        <end position="199"/>
    </location>
</feature>
<dbReference type="Proteomes" id="UP000033423">
    <property type="component" value="Unassembled WGS sequence"/>
</dbReference>
<keyword evidence="1" id="KW-1133">Transmembrane helix</keyword>
<accession>A0A0F3GLN5</accession>
<feature type="transmembrane region" description="Helical" evidence="1">
    <location>
        <begin position="7"/>
        <end position="30"/>
    </location>
</feature>
<dbReference type="GO" id="GO:0016020">
    <property type="term" value="C:membrane"/>
    <property type="evidence" value="ECO:0007669"/>
    <property type="project" value="InterPro"/>
</dbReference>
<evidence type="ECO:0000313" key="4">
    <source>
        <dbReference type="Proteomes" id="UP000033423"/>
    </source>
</evidence>
<evidence type="ECO:0000256" key="1">
    <source>
        <dbReference type="SAM" id="Phobius"/>
    </source>
</evidence>
<evidence type="ECO:0000259" key="2">
    <source>
        <dbReference type="Pfam" id="PF03412"/>
    </source>
</evidence>
<name>A0A0F3GLN5_9BACT</name>
<dbReference type="InterPro" id="IPR005074">
    <property type="entry name" value="Peptidase_C39"/>
</dbReference>
<dbReference type="GO" id="GO:0006508">
    <property type="term" value="P:proteolysis"/>
    <property type="evidence" value="ECO:0007669"/>
    <property type="project" value="InterPro"/>
</dbReference>
<dbReference type="Pfam" id="PF03412">
    <property type="entry name" value="Peptidase_C39"/>
    <property type="match status" value="1"/>
</dbReference>
<organism evidence="3 4">
    <name type="scientific">Candidatus Magnetobacterium bavaricum</name>
    <dbReference type="NCBI Taxonomy" id="29290"/>
    <lineage>
        <taxon>Bacteria</taxon>
        <taxon>Pseudomonadati</taxon>
        <taxon>Nitrospirota</taxon>
        <taxon>Thermodesulfovibrionia</taxon>
        <taxon>Thermodesulfovibrionales</taxon>
        <taxon>Candidatus Magnetobacteriaceae</taxon>
        <taxon>Candidatus Magnetobacterium</taxon>
    </lineage>
</organism>
<keyword evidence="1" id="KW-0472">Membrane</keyword>